<dbReference type="EMBL" id="BKAJ01000118">
    <property type="protein sequence ID" value="GEP59057.1"/>
    <property type="molecule type" value="Genomic_DNA"/>
</dbReference>
<accession>A0A512NJD1</accession>
<keyword evidence="2" id="KW-1185">Reference proteome</keyword>
<proteinExistence type="predicted"/>
<dbReference type="Proteomes" id="UP000321058">
    <property type="component" value="Unassembled WGS sequence"/>
</dbReference>
<evidence type="ECO:0000313" key="2">
    <source>
        <dbReference type="Proteomes" id="UP000321058"/>
    </source>
</evidence>
<dbReference type="AlphaFoldDB" id="A0A512NJD1"/>
<name>A0A512NJD1_9HYPH</name>
<gene>
    <name evidence="1" type="ORF">RSO01_62230</name>
</gene>
<reference evidence="1 2" key="1">
    <citation type="submission" date="2019-07" db="EMBL/GenBank/DDBJ databases">
        <title>Whole genome shotgun sequence of Reyranella soli NBRC 108950.</title>
        <authorList>
            <person name="Hosoyama A."/>
            <person name="Uohara A."/>
            <person name="Ohji S."/>
            <person name="Ichikawa N."/>
        </authorList>
    </citation>
    <scope>NUCLEOTIDE SEQUENCE [LARGE SCALE GENOMIC DNA]</scope>
    <source>
        <strain evidence="1 2">NBRC 108950</strain>
    </source>
</reference>
<protein>
    <submittedName>
        <fullName evidence="1">Uncharacterized protein</fullName>
    </submittedName>
</protein>
<evidence type="ECO:0000313" key="1">
    <source>
        <dbReference type="EMBL" id="GEP59057.1"/>
    </source>
</evidence>
<comment type="caution">
    <text evidence="1">The sequence shown here is derived from an EMBL/GenBank/DDBJ whole genome shotgun (WGS) entry which is preliminary data.</text>
</comment>
<organism evidence="1 2">
    <name type="scientific">Reyranella soli</name>
    <dbReference type="NCBI Taxonomy" id="1230389"/>
    <lineage>
        <taxon>Bacteria</taxon>
        <taxon>Pseudomonadati</taxon>
        <taxon>Pseudomonadota</taxon>
        <taxon>Alphaproteobacteria</taxon>
        <taxon>Hyphomicrobiales</taxon>
        <taxon>Reyranellaceae</taxon>
        <taxon>Reyranella</taxon>
    </lineage>
</organism>
<sequence>MGPGNGSFAARHCRRLPGLSAAIGQMLAGLDPRHRNQLSHNVGEGRGRGHMIRSTQWFRFELPDEWWEAAGMNGFAT</sequence>